<proteinExistence type="inferred from homology"/>
<feature type="binding site" evidence="4">
    <location>
        <position position="291"/>
    </location>
    <ligand>
        <name>pyridoxal 5'-phosphate</name>
        <dbReference type="ChEBI" id="CHEBI:597326"/>
    </ligand>
</feature>
<dbReference type="eggNOG" id="COG3844">
    <property type="taxonomic scope" value="Bacteria"/>
</dbReference>
<dbReference type="Proteomes" id="UP000035062">
    <property type="component" value="Unassembled WGS sequence"/>
</dbReference>
<feature type="binding site" evidence="4">
    <location>
        <position position="265"/>
    </location>
    <ligand>
        <name>pyridoxal 5'-phosphate</name>
        <dbReference type="ChEBI" id="CHEBI:597326"/>
    </ligand>
</feature>
<evidence type="ECO:0000256" key="2">
    <source>
        <dbReference type="ARBA" id="ARBA00022801"/>
    </source>
</evidence>
<feature type="binding site" evidence="4">
    <location>
        <position position="107"/>
    </location>
    <ligand>
        <name>pyridoxal 5'-phosphate</name>
        <dbReference type="ChEBI" id="CHEBI:597326"/>
    </ligand>
</feature>
<dbReference type="NCBIfam" id="TIGR01814">
    <property type="entry name" value="kynureninase"/>
    <property type="match status" value="1"/>
</dbReference>
<dbReference type="GO" id="GO:0030429">
    <property type="term" value="F:kynureninase activity"/>
    <property type="evidence" value="ECO:0007669"/>
    <property type="project" value="UniProtKB-UniRule"/>
</dbReference>
<dbReference type="PANTHER" id="PTHR14084">
    <property type="entry name" value="KYNURENINASE"/>
    <property type="match status" value="1"/>
</dbReference>
<dbReference type="EMBL" id="AKKU01000011">
    <property type="protein sequence ID" value="EIW89571.1"/>
    <property type="molecule type" value="Genomic_DNA"/>
</dbReference>
<accession>I8U8E1</accession>
<dbReference type="HAMAP" id="MF_01970">
    <property type="entry name" value="Kynureninase"/>
    <property type="match status" value="1"/>
</dbReference>
<comment type="catalytic activity">
    <reaction evidence="4 6">
        <text>L-kynurenine + H2O = anthranilate + L-alanine + H(+)</text>
        <dbReference type="Rhea" id="RHEA:16813"/>
        <dbReference type="ChEBI" id="CHEBI:15377"/>
        <dbReference type="ChEBI" id="CHEBI:15378"/>
        <dbReference type="ChEBI" id="CHEBI:16567"/>
        <dbReference type="ChEBI" id="CHEBI:57959"/>
        <dbReference type="ChEBI" id="CHEBI:57972"/>
        <dbReference type="EC" id="3.7.1.3"/>
    </reaction>
</comment>
<dbReference type="SUPFAM" id="SSF53383">
    <property type="entry name" value="PLP-dependent transferases"/>
    <property type="match status" value="1"/>
</dbReference>
<evidence type="ECO:0000256" key="6">
    <source>
        <dbReference type="PIRNR" id="PIRNR038800"/>
    </source>
</evidence>
<dbReference type="PATRIC" id="fig|1195246.3.peg.1126"/>
<comment type="pathway">
    <text evidence="4 6">Amino-acid degradation; L-kynurenine degradation; L-alanine and anthranilate from L-kynurenine: step 1/1.</text>
</comment>
<dbReference type="InterPro" id="IPR015422">
    <property type="entry name" value="PyrdxlP-dep_Trfase_small"/>
</dbReference>
<dbReference type="GO" id="GO:0043420">
    <property type="term" value="P:anthranilate metabolic process"/>
    <property type="evidence" value="ECO:0007669"/>
    <property type="project" value="TreeGrafter"/>
</dbReference>
<dbReference type="UniPathway" id="UPA00253">
    <property type="reaction ID" value="UER00329"/>
</dbReference>
<dbReference type="STRING" id="1195246.AGRI_05697"/>
<comment type="subunit">
    <text evidence="4 6">Homodimer.</text>
</comment>
<feature type="binding site" evidence="4">
    <location>
        <position position="213"/>
    </location>
    <ligand>
        <name>pyridoxal 5'-phosphate</name>
        <dbReference type="ChEBI" id="CHEBI:597326"/>
    </ligand>
</feature>
<dbReference type="InterPro" id="IPR015421">
    <property type="entry name" value="PyrdxlP-dep_Trfase_major"/>
</dbReference>
<feature type="binding site" evidence="4">
    <location>
        <position position="235"/>
    </location>
    <ligand>
        <name>pyridoxal 5'-phosphate</name>
        <dbReference type="ChEBI" id="CHEBI:597326"/>
    </ligand>
</feature>
<sequence length="425" mass="46421">MSRLMFQLPDLTTTTLALLDATDPLAAKREEFVLPKDTIYLDGNSLGAMPKVAALRANQVLTEQWSQDLIKSWNNHNWIDLPHTVGEKIAPLLGAAPGQVICCDSTSVNLFKVLSCAMLMQPGRSKILSQAGNFPTDLYMVQGLASLLGEQNCQLVLVDDSEDPDALERAITAEIAVLLLTQVDFRSGRLLDMQRLTALAHAQGVLVIWDLAHSAGALPIELDAWQVDFAVGCGYKYLNGGPGAPAFLYAASRHHTHLTQPLTGWMGHQAPFSFTTTYQKAPGIAQFLSGTPAIIAMSVLDAALTVFADITMQDVRYKSLALSHCFHQLVEQQPALASLNLITPLQPHARGSQLAYQHPQAYALCQALIKRGVIADFRAPNILRLGFTPLYLRYADMGNAVAILADIMDSQEYLKPEYAVKQKVT</sequence>
<dbReference type="InterPro" id="IPR015424">
    <property type="entry name" value="PyrdxlP-dep_Trfase"/>
</dbReference>
<evidence type="ECO:0000313" key="8">
    <source>
        <dbReference type="Proteomes" id="UP000035062"/>
    </source>
</evidence>
<keyword evidence="8" id="KW-1185">Reference proteome</keyword>
<feature type="binding site" evidence="4">
    <location>
        <position position="106"/>
    </location>
    <ligand>
        <name>pyridoxal 5'-phosphate</name>
        <dbReference type="ChEBI" id="CHEBI:597326"/>
    </ligand>
</feature>
<keyword evidence="3 4" id="KW-0663">Pyridoxal phosphate</keyword>
<name>I8U8E1_9ALTE</name>
<dbReference type="InterPro" id="IPR010111">
    <property type="entry name" value="Kynureninase"/>
</dbReference>
<comment type="pathway">
    <text evidence="4 6">Cofactor biosynthesis; NAD(+) biosynthesis; quinolinate from L-kynurenine: step 2/3.</text>
</comment>
<gene>
    <name evidence="4" type="primary">kynU</name>
    <name evidence="7" type="ORF">AGRI_05697</name>
</gene>
<dbReference type="EC" id="3.7.1.3" evidence="4 5"/>
<protein>
    <recommendedName>
        <fullName evidence="4 5">Kynureninase</fullName>
        <ecNumber evidence="4 5">3.7.1.3</ecNumber>
    </recommendedName>
    <alternativeName>
        <fullName evidence="4">L-kynurenine hydrolase</fullName>
    </alternativeName>
</protein>
<feature type="binding site" evidence="4">
    <location>
        <position position="210"/>
    </location>
    <ligand>
        <name>pyridoxal 5'-phosphate</name>
        <dbReference type="ChEBI" id="CHEBI:597326"/>
    </ligand>
</feature>
<reference evidence="7 8" key="1">
    <citation type="journal article" date="2012" name="J. Bacteriol.">
        <title>Genome Sequence of Pectin-Degrading Alishewanella agri, Isolated from Landfill Soil.</title>
        <authorList>
            <person name="Kim J."/>
            <person name="Jung J."/>
            <person name="Sung J.S."/>
            <person name="Chun J."/>
            <person name="Park W."/>
        </authorList>
    </citation>
    <scope>NUCLEOTIDE SEQUENCE [LARGE SCALE GENOMIC DNA]</scope>
    <source>
        <strain evidence="7 8">BL06</strain>
    </source>
</reference>
<comment type="catalytic activity">
    <reaction evidence="6">
        <text>3-hydroxy-L-kynurenine + H2O = 3-hydroxyanthranilate + L-alanine + H(+)</text>
        <dbReference type="Rhea" id="RHEA:25143"/>
        <dbReference type="ChEBI" id="CHEBI:15377"/>
        <dbReference type="ChEBI" id="CHEBI:15378"/>
        <dbReference type="ChEBI" id="CHEBI:36559"/>
        <dbReference type="ChEBI" id="CHEBI:57972"/>
        <dbReference type="ChEBI" id="CHEBI:58125"/>
        <dbReference type="EC" id="3.7.1.3"/>
    </reaction>
</comment>
<dbReference type="Pfam" id="PF22580">
    <property type="entry name" value="KYNU_C"/>
    <property type="match status" value="1"/>
</dbReference>
<dbReference type="GO" id="GO:0019805">
    <property type="term" value="P:quinolinate biosynthetic process"/>
    <property type="evidence" value="ECO:0007669"/>
    <property type="project" value="UniProtKB-UniRule"/>
</dbReference>
<evidence type="ECO:0000256" key="4">
    <source>
        <dbReference type="HAMAP-Rule" id="MF_01970"/>
    </source>
</evidence>
<dbReference type="AlphaFoldDB" id="I8U8E1"/>
<dbReference type="UniPathway" id="UPA00334">
    <property type="reaction ID" value="UER00455"/>
</dbReference>
<feature type="binding site" evidence="4">
    <location>
        <begin position="134"/>
        <end position="137"/>
    </location>
    <ligand>
        <name>pyridoxal 5'-phosphate</name>
        <dbReference type="ChEBI" id="CHEBI:597326"/>
    </ligand>
</feature>
<dbReference type="GO" id="GO:0005737">
    <property type="term" value="C:cytoplasm"/>
    <property type="evidence" value="ECO:0007669"/>
    <property type="project" value="UniProtKB-UniRule"/>
</dbReference>
<dbReference type="GO" id="GO:0019441">
    <property type="term" value="P:L-tryptophan catabolic process to kynurenine"/>
    <property type="evidence" value="ECO:0007669"/>
    <property type="project" value="TreeGrafter"/>
</dbReference>
<comment type="cofactor">
    <cofactor evidence="4 6">
        <name>pyridoxal 5'-phosphate</name>
        <dbReference type="ChEBI" id="CHEBI:597326"/>
    </cofactor>
</comment>
<dbReference type="Gene3D" id="3.90.1150.10">
    <property type="entry name" value="Aspartate Aminotransferase, domain 1"/>
    <property type="match status" value="1"/>
</dbReference>
<dbReference type="PANTHER" id="PTHR14084:SF0">
    <property type="entry name" value="KYNURENINASE"/>
    <property type="match status" value="1"/>
</dbReference>
<evidence type="ECO:0000256" key="3">
    <source>
        <dbReference type="ARBA" id="ARBA00022898"/>
    </source>
</evidence>
<comment type="caution">
    <text evidence="7">The sequence shown here is derived from an EMBL/GenBank/DDBJ whole genome shotgun (WGS) entry which is preliminary data.</text>
</comment>
<evidence type="ECO:0000313" key="7">
    <source>
        <dbReference type="EMBL" id="EIW89571.1"/>
    </source>
</evidence>
<evidence type="ECO:0000256" key="5">
    <source>
        <dbReference type="NCBIfam" id="TIGR01814"/>
    </source>
</evidence>
<dbReference type="GO" id="GO:0097053">
    <property type="term" value="P:L-kynurenine catabolic process"/>
    <property type="evidence" value="ECO:0007669"/>
    <property type="project" value="UniProtKB-UniRule"/>
</dbReference>
<organism evidence="7 8">
    <name type="scientific">Alishewanella agri BL06</name>
    <dbReference type="NCBI Taxonomy" id="1195246"/>
    <lineage>
        <taxon>Bacteria</taxon>
        <taxon>Pseudomonadati</taxon>
        <taxon>Pseudomonadota</taxon>
        <taxon>Gammaproteobacteria</taxon>
        <taxon>Alteromonadales</taxon>
        <taxon>Alteromonadaceae</taxon>
        <taxon>Alishewanella</taxon>
    </lineage>
</organism>
<keyword evidence="1 4" id="KW-0662">Pyridine nucleotide biosynthesis</keyword>
<comment type="function">
    <text evidence="4 6">Catalyzes the cleavage of L-kynurenine (L-Kyn) and L-3-hydroxykynurenine (L-3OHKyn) into anthranilic acid (AA) and 3-hydroxyanthranilic acid (3-OHAA), respectively.</text>
</comment>
<feature type="modified residue" description="N6-(pyridoxal phosphate)lysine" evidence="4">
    <location>
        <position position="236"/>
    </location>
</feature>
<evidence type="ECO:0000256" key="1">
    <source>
        <dbReference type="ARBA" id="ARBA00022642"/>
    </source>
</evidence>
<keyword evidence="2 4" id="KW-0378">Hydrolase</keyword>
<feature type="binding site" evidence="4">
    <location>
        <position position="181"/>
    </location>
    <ligand>
        <name>pyridoxal 5'-phosphate</name>
        <dbReference type="ChEBI" id="CHEBI:597326"/>
    </ligand>
</feature>
<dbReference type="GO" id="GO:0030170">
    <property type="term" value="F:pyridoxal phosphate binding"/>
    <property type="evidence" value="ECO:0007669"/>
    <property type="project" value="UniProtKB-UniRule"/>
</dbReference>
<dbReference type="GO" id="GO:0009435">
    <property type="term" value="P:NAD+ biosynthetic process"/>
    <property type="evidence" value="ECO:0007669"/>
    <property type="project" value="UniProtKB-UniRule"/>
</dbReference>
<dbReference type="Gene3D" id="3.40.640.10">
    <property type="entry name" value="Type I PLP-dependent aspartate aminotransferase-like (Major domain)"/>
    <property type="match status" value="1"/>
</dbReference>
<comment type="similarity">
    <text evidence="4 6">Belongs to the kynureninase family.</text>
</comment>
<dbReference type="PIRSF" id="PIRSF038800">
    <property type="entry name" value="KYNU"/>
    <property type="match status" value="1"/>
</dbReference>